<evidence type="ECO:0000256" key="7">
    <source>
        <dbReference type="ARBA" id="ARBA00022728"/>
    </source>
</evidence>
<dbReference type="GO" id="GO:0000398">
    <property type="term" value="P:mRNA splicing, via spliceosome"/>
    <property type="evidence" value="ECO:0007669"/>
    <property type="project" value="UniProtKB-UniRule"/>
</dbReference>
<evidence type="ECO:0000256" key="18">
    <source>
        <dbReference type="PROSITE-ProRule" id="PRU00117"/>
    </source>
</evidence>
<accession>A0A8D8TRQ3</accession>
<keyword evidence="3" id="KW-0678">Repressor</keyword>
<dbReference type="InterPro" id="IPR036875">
    <property type="entry name" value="Znf_CCHC_sf"/>
</dbReference>
<evidence type="ECO:0000256" key="11">
    <source>
        <dbReference type="ARBA" id="ARBA00022990"/>
    </source>
</evidence>
<dbReference type="Pfam" id="PF16275">
    <property type="entry name" value="SF1-HH"/>
    <property type="match status" value="1"/>
</dbReference>
<feature type="compositionally biased region" description="Low complexity" evidence="20">
    <location>
        <begin position="419"/>
        <end position="430"/>
    </location>
</feature>
<evidence type="ECO:0000256" key="10">
    <source>
        <dbReference type="ARBA" id="ARBA00022884"/>
    </source>
</evidence>
<keyword evidence="13" id="KW-0804">Transcription</keyword>
<comment type="subcellular location">
    <subcellularLocation>
        <location evidence="1 19">Nucleus</location>
    </subcellularLocation>
</comment>
<evidence type="ECO:0000256" key="17">
    <source>
        <dbReference type="PROSITE-ProRule" id="PRU00047"/>
    </source>
</evidence>
<comment type="similarity">
    <text evidence="2 19">Belongs to the BBP/SF1 family.</text>
</comment>
<keyword evidence="14 19" id="KW-0508">mRNA splicing</keyword>
<evidence type="ECO:0000256" key="1">
    <source>
        <dbReference type="ARBA" id="ARBA00004123"/>
    </source>
</evidence>
<evidence type="ECO:0000256" key="14">
    <source>
        <dbReference type="ARBA" id="ARBA00023187"/>
    </source>
</evidence>
<feature type="compositionally biased region" description="Low complexity" evidence="20">
    <location>
        <begin position="17"/>
        <end position="33"/>
    </location>
</feature>
<feature type="region of interest" description="Disordered" evidence="20">
    <location>
        <begin position="356"/>
        <end position="573"/>
    </location>
</feature>
<evidence type="ECO:0000256" key="2">
    <source>
        <dbReference type="ARBA" id="ARBA00010382"/>
    </source>
</evidence>
<dbReference type="GO" id="GO:0005654">
    <property type="term" value="C:nucleoplasm"/>
    <property type="evidence" value="ECO:0007669"/>
    <property type="project" value="UniProtKB-ARBA"/>
</dbReference>
<feature type="domain" description="CCHC-type" evidence="21">
    <location>
        <begin position="312"/>
        <end position="327"/>
    </location>
</feature>
<dbReference type="InterPro" id="IPR032570">
    <property type="entry name" value="SF1-HH"/>
</dbReference>
<keyword evidence="6 19" id="KW-0479">Metal-binding</keyword>
<evidence type="ECO:0000256" key="6">
    <source>
        <dbReference type="ARBA" id="ARBA00022723"/>
    </source>
</evidence>
<dbReference type="EMBL" id="HBUF01309091">
    <property type="protein sequence ID" value="CAG6692799.1"/>
    <property type="molecule type" value="Transcribed_RNA"/>
</dbReference>
<keyword evidence="9 19" id="KW-0862">Zinc</keyword>
<evidence type="ECO:0000256" key="12">
    <source>
        <dbReference type="ARBA" id="ARBA00023015"/>
    </source>
</evidence>
<dbReference type="Gene3D" id="3.30.1370.10">
    <property type="entry name" value="K Homology domain, type 1"/>
    <property type="match status" value="1"/>
</dbReference>
<dbReference type="GO" id="GO:0003729">
    <property type="term" value="F:mRNA binding"/>
    <property type="evidence" value="ECO:0007669"/>
    <property type="project" value="TreeGrafter"/>
</dbReference>
<dbReference type="Gene3D" id="4.10.60.10">
    <property type="entry name" value="Zinc finger, CCHC-type"/>
    <property type="match status" value="1"/>
</dbReference>
<reference evidence="22" key="1">
    <citation type="submission" date="2021-05" db="EMBL/GenBank/DDBJ databases">
        <authorList>
            <person name="Alioto T."/>
            <person name="Alioto T."/>
            <person name="Gomez Garrido J."/>
        </authorList>
    </citation>
    <scope>NUCLEOTIDE SEQUENCE</scope>
</reference>
<keyword evidence="4" id="KW-0597">Phosphoprotein</keyword>
<name>A0A8D8TRQ3_9HEMI</name>
<dbReference type="InterPro" id="IPR036612">
    <property type="entry name" value="KH_dom_type_1_sf"/>
</dbReference>
<dbReference type="PROSITE" id="PS50158">
    <property type="entry name" value="ZF_CCHC"/>
    <property type="match status" value="1"/>
</dbReference>
<dbReference type="InterPro" id="IPR055256">
    <property type="entry name" value="KH_1_KHDC4/BBP-like"/>
</dbReference>
<dbReference type="PANTHER" id="PTHR11208:SF45">
    <property type="entry name" value="SPLICING FACTOR 1"/>
    <property type="match status" value="1"/>
</dbReference>
<keyword evidence="8 17" id="KW-0863">Zinc-finger</keyword>
<dbReference type="Pfam" id="PF22675">
    <property type="entry name" value="KH-I_KHDC4-BBP"/>
    <property type="match status" value="1"/>
</dbReference>
<dbReference type="InterPro" id="IPR047086">
    <property type="entry name" value="SF1-HH_sf"/>
</dbReference>
<dbReference type="PROSITE" id="PS50084">
    <property type="entry name" value="KH_TYPE_1"/>
    <property type="match status" value="1"/>
</dbReference>
<evidence type="ECO:0000313" key="22">
    <source>
        <dbReference type="EMBL" id="CAG6692799.1"/>
    </source>
</evidence>
<dbReference type="InterPro" id="IPR004087">
    <property type="entry name" value="KH_dom"/>
</dbReference>
<dbReference type="SUPFAM" id="SSF57756">
    <property type="entry name" value="Retrovirus zinc finger-like domains"/>
    <property type="match status" value="1"/>
</dbReference>
<evidence type="ECO:0000256" key="16">
    <source>
        <dbReference type="ARBA" id="ARBA00055181"/>
    </source>
</evidence>
<dbReference type="SMART" id="SM00343">
    <property type="entry name" value="ZnF_C2HC"/>
    <property type="match status" value="2"/>
</dbReference>
<dbReference type="FunFam" id="4.10.60.10:FF:000031">
    <property type="entry name" value="splicing factor 1"/>
    <property type="match status" value="1"/>
</dbReference>
<evidence type="ECO:0000256" key="9">
    <source>
        <dbReference type="ARBA" id="ARBA00022833"/>
    </source>
</evidence>
<feature type="region of interest" description="Disordered" evidence="20">
    <location>
        <begin position="92"/>
        <end position="117"/>
    </location>
</feature>
<dbReference type="InterPro" id="IPR001878">
    <property type="entry name" value="Znf_CCHC"/>
</dbReference>
<evidence type="ECO:0000259" key="21">
    <source>
        <dbReference type="PROSITE" id="PS50158"/>
    </source>
</evidence>
<feature type="region of interest" description="Disordered" evidence="20">
    <location>
        <begin position="17"/>
        <end position="65"/>
    </location>
</feature>
<feature type="compositionally biased region" description="Low complexity" evidence="20">
    <location>
        <begin position="526"/>
        <end position="542"/>
    </location>
</feature>
<keyword evidence="12" id="KW-0805">Transcription regulation</keyword>
<keyword evidence="15 19" id="KW-0539">Nucleus</keyword>
<keyword evidence="11" id="KW-0007">Acetylation</keyword>
<dbReference type="AlphaFoldDB" id="A0A8D8TRQ3"/>
<organism evidence="22">
    <name type="scientific">Cacopsylla melanoneura</name>
    <dbReference type="NCBI Taxonomy" id="428564"/>
    <lineage>
        <taxon>Eukaryota</taxon>
        <taxon>Metazoa</taxon>
        <taxon>Ecdysozoa</taxon>
        <taxon>Arthropoda</taxon>
        <taxon>Hexapoda</taxon>
        <taxon>Insecta</taxon>
        <taxon>Pterygota</taxon>
        <taxon>Neoptera</taxon>
        <taxon>Paraneoptera</taxon>
        <taxon>Hemiptera</taxon>
        <taxon>Sternorrhyncha</taxon>
        <taxon>Psylloidea</taxon>
        <taxon>Psyllidae</taxon>
        <taxon>Psyllinae</taxon>
        <taxon>Cacopsylla</taxon>
    </lineage>
</organism>
<comment type="function">
    <text evidence="19">Necessary for the splicing of pre-mRNA. Has a role in the recognition of the branch site (5'-UACUAAC-3'), the pyrimidine tract and the 3'-splice site at the 3'-end of introns.</text>
</comment>
<feature type="compositionally biased region" description="Pro residues" evidence="20">
    <location>
        <begin position="563"/>
        <end position="573"/>
    </location>
</feature>
<dbReference type="GO" id="GO:0048024">
    <property type="term" value="P:regulation of mRNA splicing, via spliceosome"/>
    <property type="evidence" value="ECO:0007669"/>
    <property type="project" value="TreeGrafter"/>
</dbReference>
<evidence type="ECO:0000256" key="3">
    <source>
        <dbReference type="ARBA" id="ARBA00022491"/>
    </source>
</evidence>
<dbReference type="Gene3D" id="6.10.140.1790">
    <property type="match status" value="1"/>
</dbReference>
<dbReference type="CDD" id="cd22382">
    <property type="entry name" value="KH-I_SF1"/>
    <property type="match status" value="1"/>
</dbReference>
<dbReference type="GO" id="GO:0008270">
    <property type="term" value="F:zinc ion binding"/>
    <property type="evidence" value="ECO:0007669"/>
    <property type="project" value="UniProtKB-UniRule"/>
</dbReference>
<dbReference type="GO" id="GO:0005681">
    <property type="term" value="C:spliceosomal complex"/>
    <property type="evidence" value="ECO:0007669"/>
    <property type="project" value="UniProtKB-KW"/>
</dbReference>
<evidence type="ECO:0000256" key="5">
    <source>
        <dbReference type="ARBA" id="ARBA00022664"/>
    </source>
</evidence>
<feature type="compositionally biased region" description="Basic and acidic residues" evidence="20">
    <location>
        <begin position="362"/>
        <end position="373"/>
    </location>
</feature>
<comment type="function">
    <text evidence="16">Necessary for the ATP-dependent first step of spliceosome assembly. Binds to the intron branch point sequence (BPS) 5'-UACUAAC-3' of the pre-mRNA. May act as transcription repressor.</text>
</comment>
<keyword evidence="5 19" id="KW-0507">mRNA processing</keyword>
<evidence type="ECO:0000256" key="15">
    <source>
        <dbReference type="ARBA" id="ARBA00023242"/>
    </source>
</evidence>
<keyword evidence="7 19" id="KW-0747">Spliceosome</keyword>
<dbReference type="FunFam" id="3.30.1370.10:FF:000016">
    <property type="entry name" value="Putative splicing factor 1"/>
    <property type="match status" value="1"/>
</dbReference>
<evidence type="ECO:0000256" key="8">
    <source>
        <dbReference type="ARBA" id="ARBA00022771"/>
    </source>
</evidence>
<dbReference type="SMART" id="SM00322">
    <property type="entry name" value="KH"/>
    <property type="match status" value="1"/>
</dbReference>
<proteinExistence type="inferred from homology"/>
<feature type="compositionally biased region" description="Pro residues" evidence="20">
    <location>
        <begin position="448"/>
        <end position="461"/>
    </location>
</feature>
<evidence type="ECO:0000256" key="20">
    <source>
        <dbReference type="SAM" id="MobiDB-lite"/>
    </source>
</evidence>
<evidence type="ECO:0000256" key="19">
    <source>
        <dbReference type="RuleBase" id="RU367126"/>
    </source>
</evidence>
<evidence type="ECO:0000256" key="13">
    <source>
        <dbReference type="ARBA" id="ARBA00023163"/>
    </source>
</evidence>
<dbReference type="SUPFAM" id="SSF54791">
    <property type="entry name" value="Eukaryotic type KH-domain (KH-domain type I)"/>
    <property type="match status" value="1"/>
</dbReference>
<dbReference type="GO" id="GO:0045131">
    <property type="term" value="F:pre-mRNA branch point binding"/>
    <property type="evidence" value="ECO:0007669"/>
    <property type="project" value="UniProtKB-UniRule"/>
</dbReference>
<dbReference type="InterPro" id="IPR045071">
    <property type="entry name" value="BBP-like"/>
</dbReference>
<feature type="compositionally biased region" description="Pro residues" evidence="20">
    <location>
        <begin position="395"/>
        <end position="418"/>
    </location>
</feature>
<feature type="compositionally biased region" description="Polar residues" evidence="20">
    <location>
        <begin position="374"/>
        <end position="387"/>
    </location>
</feature>
<feature type="compositionally biased region" description="Low complexity" evidence="20">
    <location>
        <begin position="552"/>
        <end position="562"/>
    </location>
</feature>
<evidence type="ECO:0000256" key="4">
    <source>
        <dbReference type="ARBA" id="ARBA00022553"/>
    </source>
</evidence>
<keyword evidence="10 18" id="KW-0694">RNA-binding</keyword>
<dbReference type="PANTHER" id="PTHR11208">
    <property type="entry name" value="RNA-BINDING PROTEIN RELATED"/>
    <property type="match status" value="1"/>
</dbReference>
<protein>
    <recommendedName>
        <fullName evidence="19">Branchpoint-bridging protein</fullName>
    </recommendedName>
</protein>
<sequence>MYGQDYSNAIALFNHNYNNSNSSKSNDDSNFSNESKEERRARKRKSRWGAEEGEKTNIPGLPTVIPTNLSKEQEQAYLYQLQIEEISRKLRSGDLGIPSNPEERSPSPEPIYSSDGKRMNTREYRTRKKLEEERHELIQKMLKVNPEFKPPSDYKPPVIKVNDKVMIPQDEHPDINFVGLLIGPRGNTLKSMEKDTGAKIIIRGKGSVKEGKVGRKDGQPLPGENEPLHAYVTAHNAENVKKAVDRIKEIIRQGVEVPEGQNDLRRNQLRELALLNGTLRENDGPRCTNCGASDHKSWLCPDKPNVTNSTLCTNCGGAGHIARDCREKRPGMGGPPPSSQRNRAKIDEEYMSLMAELGEGPPPDKRHRDDNYRRSNNSGGSLFNNDHMNPRALMAPPPGPPLSTPPQMIPNSLPPPPWNNSSNNTMNLPPTNQPPPQVTPPWQQQASNPPPLMAQPIPPPNNFNTTQNNTGVPPPRQSNFDKPPSMMVGLMGNAPPSYNMGGGNYNQMPPTQSRWAAPPPPPPPTTANNTNNTNANINNRPPWQQTPPMMWGTPNSLSSLLGTPPPPPPPPSS</sequence>
<feature type="compositionally biased region" description="Polar residues" evidence="20">
    <location>
        <begin position="505"/>
        <end position="514"/>
    </location>
</feature>
<dbReference type="Pfam" id="PF00098">
    <property type="entry name" value="zf-CCHC"/>
    <property type="match status" value="1"/>
</dbReference>
<dbReference type="EMBL" id="HBUF01163581">
    <property type="protein sequence ID" value="CAG6650712.1"/>
    <property type="molecule type" value="Transcribed_RNA"/>
</dbReference>